<evidence type="ECO:0000256" key="11">
    <source>
        <dbReference type="ARBA" id="ARBA00022989"/>
    </source>
</evidence>
<feature type="transmembrane region" description="Helical" evidence="14">
    <location>
        <begin position="12"/>
        <end position="33"/>
    </location>
</feature>
<dbReference type="InterPro" id="IPR005467">
    <property type="entry name" value="His_kinase_dom"/>
</dbReference>
<gene>
    <name evidence="16" type="primary">sasA_122</name>
    <name evidence="16" type="ORF">SDC9_42145</name>
</gene>
<dbReference type="FunFam" id="1.10.287.130:FF:000008">
    <property type="entry name" value="Two-component sensor histidine kinase"/>
    <property type="match status" value="1"/>
</dbReference>
<evidence type="ECO:0000256" key="1">
    <source>
        <dbReference type="ARBA" id="ARBA00000085"/>
    </source>
</evidence>
<comment type="caution">
    <text evidence="16">The sequence shown here is derived from an EMBL/GenBank/DDBJ whole genome shotgun (WGS) entry which is preliminary data.</text>
</comment>
<keyword evidence="13 14" id="KW-0472">Membrane</keyword>
<dbReference type="InterPro" id="IPR050398">
    <property type="entry name" value="HssS/ArlS-like"/>
</dbReference>
<dbReference type="PANTHER" id="PTHR45528">
    <property type="entry name" value="SENSOR HISTIDINE KINASE CPXA"/>
    <property type="match status" value="1"/>
</dbReference>
<keyword evidence="8" id="KW-0547">Nucleotide-binding</keyword>
<dbReference type="Pfam" id="PF00512">
    <property type="entry name" value="HisKA"/>
    <property type="match status" value="1"/>
</dbReference>
<comment type="subcellular location">
    <subcellularLocation>
        <location evidence="2">Cell membrane</location>
        <topology evidence="2">Multi-pass membrane protein</topology>
    </subcellularLocation>
</comment>
<evidence type="ECO:0000256" key="4">
    <source>
        <dbReference type="ARBA" id="ARBA00022475"/>
    </source>
</evidence>
<evidence type="ECO:0000256" key="2">
    <source>
        <dbReference type="ARBA" id="ARBA00004651"/>
    </source>
</evidence>
<dbReference type="InterPro" id="IPR003594">
    <property type="entry name" value="HATPase_dom"/>
</dbReference>
<keyword evidence="5" id="KW-0597">Phosphoprotein</keyword>
<feature type="transmembrane region" description="Helical" evidence="14">
    <location>
        <begin position="320"/>
        <end position="344"/>
    </location>
</feature>
<feature type="transmembrane region" description="Helical" evidence="14">
    <location>
        <begin position="276"/>
        <end position="300"/>
    </location>
</feature>
<keyword evidence="7 14" id="KW-0812">Transmembrane</keyword>
<dbReference type="InterPro" id="IPR036097">
    <property type="entry name" value="HisK_dim/P_sf"/>
</dbReference>
<reference evidence="16" key="1">
    <citation type="submission" date="2019-08" db="EMBL/GenBank/DDBJ databases">
        <authorList>
            <person name="Kucharzyk K."/>
            <person name="Murdoch R.W."/>
            <person name="Higgins S."/>
            <person name="Loffler F."/>
        </authorList>
    </citation>
    <scope>NUCLEOTIDE SEQUENCE</scope>
</reference>
<feature type="transmembrane region" description="Helical" evidence="14">
    <location>
        <begin position="237"/>
        <end position="255"/>
    </location>
</feature>
<dbReference type="SMART" id="SM00388">
    <property type="entry name" value="HisKA"/>
    <property type="match status" value="1"/>
</dbReference>
<keyword evidence="11 14" id="KW-1133">Transmembrane helix</keyword>
<organism evidence="16">
    <name type="scientific">bioreactor metagenome</name>
    <dbReference type="NCBI Taxonomy" id="1076179"/>
    <lineage>
        <taxon>unclassified sequences</taxon>
        <taxon>metagenomes</taxon>
        <taxon>ecological metagenomes</taxon>
    </lineage>
</organism>
<evidence type="ECO:0000256" key="8">
    <source>
        <dbReference type="ARBA" id="ARBA00022741"/>
    </source>
</evidence>
<evidence type="ECO:0000256" key="9">
    <source>
        <dbReference type="ARBA" id="ARBA00022777"/>
    </source>
</evidence>
<dbReference type="GO" id="GO:0005886">
    <property type="term" value="C:plasma membrane"/>
    <property type="evidence" value="ECO:0007669"/>
    <property type="project" value="UniProtKB-SubCell"/>
</dbReference>
<evidence type="ECO:0000259" key="15">
    <source>
        <dbReference type="PROSITE" id="PS50109"/>
    </source>
</evidence>
<keyword evidence="9 16" id="KW-0418">Kinase</keyword>
<dbReference type="Pfam" id="PF02518">
    <property type="entry name" value="HATPase_c"/>
    <property type="match status" value="1"/>
</dbReference>
<dbReference type="Gene3D" id="3.30.565.10">
    <property type="entry name" value="Histidine kinase-like ATPase, C-terminal domain"/>
    <property type="match status" value="1"/>
</dbReference>
<dbReference type="PROSITE" id="PS50109">
    <property type="entry name" value="HIS_KIN"/>
    <property type="match status" value="1"/>
</dbReference>
<dbReference type="PANTHER" id="PTHR45528:SF1">
    <property type="entry name" value="SENSOR HISTIDINE KINASE CPXA"/>
    <property type="match status" value="1"/>
</dbReference>
<evidence type="ECO:0000256" key="3">
    <source>
        <dbReference type="ARBA" id="ARBA00012438"/>
    </source>
</evidence>
<dbReference type="EC" id="2.7.13.3" evidence="3"/>
<evidence type="ECO:0000256" key="14">
    <source>
        <dbReference type="SAM" id="Phobius"/>
    </source>
</evidence>
<evidence type="ECO:0000256" key="6">
    <source>
        <dbReference type="ARBA" id="ARBA00022679"/>
    </source>
</evidence>
<evidence type="ECO:0000256" key="12">
    <source>
        <dbReference type="ARBA" id="ARBA00023012"/>
    </source>
</evidence>
<proteinExistence type="predicted"/>
<accession>A0A644VX33</accession>
<dbReference type="CDD" id="cd00082">
    <property type="entry name" value="HisKA"/>
    <property type="match status" value="1"/>
</dbReference>
<evidence type="ECO:0000256" key="7">
    <source>
        <dbReference type="ARBA" id="ARBA00022692"/>
    </source>
</evidence>
<feature type="domain" description="Histidine kinase" evidence="15">
    <location>
        <begin position="500"/>
        <end position="712"/>
    </location>
</feature>
<sequence length="712" mass="82057">MDTKLKNSKEKYYISGIVILIIMMLSIIMVSLYERIDSIAKDSNQGTRYEYIQHDLYKSNFVLNKLLIEKETGKSVNYSDLYLSEKVKKNTDTLLVYEEQFKNLKIRLTNELKNLDYLIIDNLNNEKLTNTKQDLSLLINSNIKNQDILNYYNYYIVIEFDSEGNVNIKNTNQYGYNYYSNKNGNLKGYLGLDYEEEIINPKNVTIVYGIPKNLSYSDDDIYYNSLNIGNWVYGDALAPYAIIIYAVVILMSLIISYKKSKEDKIISKLLNIPLEILATLIISITACVSLSPEIIYGTLYNTEVINGLKIYGLSESVSRYGLYIINVIYWIALLFSAFIAISLLKHIFKKGIIKYIKENTLVGRFTLFIIRKSRSVMNNLSKIDFNENSNKYLLKLVAINFVIVMFCSLLWFGGIFGAIVYSIVLFFILRKYMSEIKEKYNILLEATNKIAGGNLDVEIKEDLKVFEPLKDELQKIQKGFKNAVDEEVKSQRMKTDLISNVSHDLKTPLTSIITYIDLLKDENISEENRKLYLDTLDRKSQRLKNLIEDLFEVSKATSKNVQLNILNVDIVSLMKQTQFELSDKIEESSLKFKWNFPENKVIVPLDSQKTFRVFENLLINIVKYSMPNSRVFIDIVDGNEEVYVTLKNMSANEIDFTSEEIVERFARGDKSRNTEGSGLGLAIAKSFVELQGGNLNVEIDGDLFKVTLKFKK</sequence>
<evidence type="ECO:0000256" key="5">
    <source>
        <dbReference type="ARBA" id="ARBA00022553"/>
    </source>
</evidence>
<dbReference type="InterPro" id="IPR003661">
    <property type="entry name" value="HisK_dim/P_dom"/>
</dbReference>
<keyword evidence="12" id="KW-0902">Two-component regulatory system</keyword>
<evidence type="ECO:0000256" key="10">
    <source>
        <dbReference type="ARBA" id="ARBA00022840"/>
    </source>
</evidence>
<dbReference type="SUPFAM" id="SSF47384">
    <property type="entry name" value="Homodimeric domain of signal transducing histidine kinase"/>
    <property type="match status" value="1"/>
</dbReference>
<name>A0A644VX33_9ZZZZ</name>
<keyword evidence="10" id="KW-0067">ATP-binding</keyword>
<keyword evidence="6 16" id="KW-0808">Transferase</keyword>
<feature type="transmembrane region" description="Helical" evidence="14">
    <location>
        <begin position="396"/>
        <end position="429"/>
    </location>
</feature>
<dbReference type="InterPro" id="IPR036890">
    <property type="entry name" value="HATPase_C_sf"/>
</dbReference>
<dbReference type="EMBL" id="VSSQ01000489">
    <property type="protein sequence ID" value="MPL95971.1"/>
    <property type="molecule type" value="Genomic_DNA"/>
</dbReference>
<keyword evidence="4" id="KW-1003">Cell membrane</keyword>
<evidence type="ECO:0000313" key="16">
    <source>
        <dbReference type="EMBL" id="MPL95971.1"/>
    </source>
</evidence>
<dbReference type="GO" id="GO:0005524">
    <property type="term" value="F:ATP binding"/>
    <property type="evidence" value="ECO:0007669"/>
    <property type="project" value="UniProtKB-KW"/>
</dbReference>
<dbReference type="AlphaFoldDB" id="A0A644VX33"/>
<comment type="catalytic activity">
    <reaction evidence="1">
        <text>ATP + protein L-histidine = ADP + protein N-phospho-L-histidine.</text>
        <dbReference type="EC" id="2.7.13.3"/>
    </reaction>
</comment>
<dbReference type="SUPFAM" id="SSF55874">
    <property type="entry name" value="ATPase domain of HSP90 chaperone/DNA topoisomerase II/histidine kinase"/>
    <property type="match status" value="1"/>
</dbReference>
<evidence type="ECO:0000256" key="13">
    <source>
        <dbReference type="ARBA" id="ARBA00023136"/>
    </source>
</evidence>
<dbReference type="GO" id="GO:0000155">
    <property type="term" value="F:phosphorelay sensor kinase activity"/>
    <property type="evidence" value="ECO:0007669"/>
    <property type="project" value="InterPro"/>
</dbReference>
<dbReference type="Gene3D" id="1.10.287.130">
    <property type="match status" value="1"/>
</dbReference>
<dbReference type="SMART" id="SM00387">
    <property type="entry name" value="HATPase_c"/>
    <property type="match status" value="1"/>
</dbReference>
<protein>
    <recommendedName>
        <fullName evidence="3">histidine kinase</fullName>
        <ecNumber evidence="3">2.7.13.3</ecNumber>
    </recommendedName>
</protein>